<proteinExistence type="predicted"/>
<dbReference type="EMBL" id="ML208270">
    <property type="protein sequence ID" value="TFK74156.1"/>
    <property type="molecule type" value="Genomic_DNA"/>
</dbReference>
<reference evidence="1 2" key="1">
    <citation type="journal article" date="2019" name="Nat. Ecol. Evol.">
        <title>Megaphylogeny resolves global patterns of mushroom evolution.</title>
        <authorList>
            <person name="Varga T."/>
            <person name="Krizsan K."/>
            <person name="Foldi C."/>
            <person name="Dima B."/>
            <person name="Sanchez-Garcia M."/>
            <person name="Sanchez-Ramirez S."/>
            <person name="Szollosi G.J."/>
            <person name="Szarkandi J.G."/>
            <person name="Papp V."/>
            <person name="Albert L."/>
            <person name="Andreopoulos W."/>
            <person name="Angelini C."/>
            <person name="Antonin V."/>
            <person name="Barry K.W."/>
            <person name="Bougher N.L."/>
            <person name="Buchanan P."/>
            <person name="Buyck B."/>
            <person name="Bense V."/>
            <person name="Catcheside P."/>
            <person name="Chovatia M."/>
            <person name="Cooper J."/>
            <person name="Damon W."/>
            <person name="Desjardin D."/>
            <person name="Finy P."/>
            <person name="Geml J."/>
            <person name="Haridas S."/>
            <person name="Hughes K."/>
            <person name="Justo A."/>
            <person name="Karasinski D."/>
            <person name="Kautmanova I."/>
            <person name="Kiss B."/>
            <person name="Kocsube S."/>
            <person name="Kotiranta H."/>
            <person name="LaButti K.M."/>
            <person name="Lechner B.E."/>
            <person name="Liimatainen K."/>
            <person name="Lipzen A."/>
            <person name="Lukacs Z."/>
            <person name="Mihaltcheva S."/>
            <person name="Morgado L.N."/>
            <person name="Niskanen T."/>
            <person name="Noordeloos M.E."/>
            <person name="Ohm R.A."/>
            <person name="Ortiz-Santana B."/>
            <person name="Ovrebo C."/>
            <person name="Racz N."/>
            <person name="Riley R."/>
            <person name="Savchenko A."/>
            <person name="Shiryaev A."/>
            <person name="Soop K."/>
            <person name="Spirin V."/>
            <person name="Szebenyi C."/>
            <person name="Tomsovsky M."/>
            <person name="Tulloss R.E."/>
            <person name="Uehling J."/>
            <person name="Grigoriev I.V."/>
            <person name="Vagvolgyi C."/>
            <person name="Papp T."/>
            <person name="Martin F.M."/>
            <person name="Miettinen O."/>
            <person name="Hibbett D.S."/>
            <person name="Nagy L.G."/>
        </authorList>
    </citation>
    <scope>NUCLEOTIDE SEQUENCE [LARGE SCALE GENOMIC DNA]</scope>
    <source>
        <strain evidence="1 2">NL-1719</strain>
    </source>
</reference>
<evidence type="ECO:0000313" key="1">
    <source>
        <dbReference type="EMBL" id="TFK74156.1"/>
    </source>
</evidence>
<protein>
    <submittedName>
        <fullName evidence="1">Uncharacterized protein</fullName>
    </submittedName>
</protein>
<accession>A0ACD3B895</accession>
<feature type="non-terminal residue" evidence="1">
    <location>
        <position position="1"/>
    </location>
</feature>
<evidence type="ECO:0000313" key="2">
    <source>
        <dbReference type="Proteomes" id="UP000308600"/>
    </source>
</evidence>
<sequence>PPISLRLLCLPDSVVQTLFLTLGQPVTPHSVAQAIGAMSSTWPNIGSLTITVNSSGSQGRILLPKDIKPCNTSLDITDAVHEGVNTVQFIQLDDLSGCMFILYASPMDEENQPAITDKPSEGEQTTILDPAFQAFLDNWKANSLGTGLLDLQSSVNYKPLS</sequence>
<gene>
    <name evidence="1" type="ORF">BDN72DRAFT_760478</name>
</gene>
<dbReference type="Proteomes" id="UP000308600">
    <property type="component" value="Unassembled WGS sequence"/>
</dbReference>
<organism evidence="1 2">
    <name type="scientific">Pluteus cervinus</name>
    <dbReference type="NCBI Taxonomy" id="181527"/>
    <lineage>
        <taxon>Eukaryota</taxon>
        <taxon>Fungi</taxon>
        <taxon>Dikarya</taxon>
        <taxon>Basidiomycota</taxon>
        <taxon>Agaricomycotina</taxon>
        <taxon>Agaricomycetes</taxon>
        <taxon>Agaricomycetidae</taxon>
        <taxon>Agaricales</taxon>
        <taxon>Pluteineae</taxon>
        <taxon>Pluteaceae</taxon>
        <taxon>Pluteus</taxon>
    </lineage>
</organism>
<name>A0ACD3B895_9AGAR</name>
<keyword evidence="2" id="KW-1185">Reference proteome</keyword>